<keyword evidence="2" id="KW-0269">Exonuclease</keyword>
<dbReference type="Gene3D" id="3.30.420.10">
    <property type="entry name" value="Ribonuclease H-like superfamily/Ribonuclease H"/>
    <property type="match status" value="1"/>
</dbReference>
<dbReference type="Pfam" id="PF00929">
    <property type="entry name" value="RNase_T"/>
    <property type="match status" value="1"/>
</dbReference>
<dbReference type="InterPro" id="IPR012337">
    <property type="entry name" value="RNaseH-like_sf"/>
</dbReference>
<dbReference type="GO" id="GO:0004527">
    <property type="term" value="F:exonuclease activity"/>
    <property type="evidence" value="ECO:0007669"/>
    <property type="project" value="UniProtKB-KW"/>
</dbReference>
<protein>
    <submittedName>
        <fullName evidence="2">3'-5' exonuclease</fullName>
    </submittedName>
</protein>
<reference evidence="2" key="1">
    <citation type="submission" date="2023-05" db="EMBL/GenBank/DDBJ databases">
        <title>Metabolic capabilities are highly conserved among human nasal-associated Corynebacterium species in pangenomic analyses.</title>
        <authorList>
            <person name="Tran T.H."/>
            <person name="Roberts A.Q."/>
            <person name="Escapa I.F."/>
            <person name="Gao W."/>
            <person name="Conlan S."/>
            <person name="Kong H."/>
            <person name="Segre J.A."/>
            <person name="Kelly M.S."/>
            <person name="Lemon K.P."/>
        </authorList>
    </citation>
    <scope>NUCLEOTIDE SEQUENCE</scope>
    <source>
        <strain evidence="2">KPL2654</strain>
    </source>
</reference>
<comment type="caution">
    <text evidence="2">The sequence shown here is derived from an EMBL/GenBank/DDBJ whole genome shotgun (WGS) entry which is preliminary data.</text>
</comment>
<evidence type="ECO:0000259" key="1">
    <source>
        <dbReference type="SMART" id="SM00479"/>
    </source>
</evidence>
<feature type="domain" description="Exonuclease" evidence="1">
    <location>
        <begin position="7"/>
        <end position="176"/>
    </location>
</feature>
<evidence type="ECO:0000313" key="3">
    <source>
        <dbReference type="Proteomes" id="UP001226160"/>
    </source>
</evidence>
<dbReference type="RefSeq" id="WP_018120036.1">
    <property type="nucleotide sequence ID" value="NZ_CABIYR010000003.1"/>
</dbReference>
<dbReference type="InterPro" id="IPR036397">
    <property type="entry name" value="RNaseH_sf"/>
</dbReference>
<gene>
    <name evidence="2" type="ORF">QPX54_03910</name>
</gene>
<proteinExistence type="predicted"/>
<dbReference type="CDD" id="cd06127">
    <property type="entry name" value="DEDDh"/>
    <property type="match status" value="1"/>
</dbReference>
<dbReference type="GeneID" id="64189263"/>
<dbReference type="InterPro" id="IPR013520">
    <property type="entry name" value="Ribonucl_H"/>
</dbReference>
<accession>A0AAP4BSP2</accession>
<dbReference type="GO" id="GO:0003676">
    <property type="term" value="F:nucleic acid binding"/>
    <property type="evidence" value="ECO:0007669"/>
    <property type="project" value="InterPro"/>
</dbReference>
<dbReference type="SMART" id="SM00479">
    <property type="entry name" value="EXOIII"/>
    <property type="match status" value="1"/>
</dbReference>
<keyword evidence="2" id="KW-0378">Hydrolase</keyword>
<dbReference type="Proteomes" id="UP001226160">
    <property type="component" value="Unassembled WGS sequence"/>
</dbReference>
<sequence length="223" mass="24943">MSFNASRMLAFDLETTSNIPQEARIVTSALVSIEGSTVDSQEMLADPEIEIPQPAVDVHGITTEYAREHGRNHDEVLADTIAAIKKGWEEGKTLVVYNANYDLTVLRSLDQDFTVTGPVFDPFVVDKLKDKYRKGPRTLGKVCEEYGVPLDNAHEATADAMAAARIAWKQVNQRFPELAKLDDGELMEYQAVGYYEMQTEFKRYLASRDRDASSVATSWPMQG</sequence>
<organism evidence="2 3">
    <name type="scientific">Corynebacterium propinquum</name>
    <dbReference type="NCBI Taxonomy" id="43769"/>
    <lineage>
        <taxon>Bacteria</taxon>
        <taxon>Bacillati</taxon>
        <taxon>Actinomycetota</taxon>
        <taxon>Actinomycetes</taxon>
        <taxon>Mycobacteriales</taxon>
        <taxon>Corynebacteriaceae</taxon>
        <taxon>Corynebacterium</taxon>
    </lineage>
</organism>
<dbReference type="AlphaFoldDB" id="A0AAP4BSP2"/>
<dbReference type="EMBL" id="JASNVP010000003">
    <property type="protein sequence ID" value="MDK4325662.1"/>
    <property type="molecule type" value="Genomic_DNA"/>
</dbReference>
<evidence type="ECO:0000313" key="2">
    <source>
        <dbReference type="EMBL" id="MDK4325662.1"/>
    </source>
</evidence>
<dbReference type="SUPFAM" id="SSF53098">
    <property type="entry name" value="Ribonuclease H-like"/>
    <property type="match status" value="1"/>
</dbReference>
<dbReference type="NCBIfam" id="NF005927">
    <property type="entry name" value="PRK07942.1"/>
    <property type="match status" value="1"/>
</dbReference>
<keyword evidence="2" id="KW-0540">Nuclease</keyword>
<name>A0AAP4BSP2_9CORY</name>